<dbReference type="Gene3D" id="3.40.50.620">
    <property type="entry name" value="HUPs"/>
    <property type="match status" value="1"/>
</dbReference>
<dbReference type="RefSeq" id="WP_272446513.1">
    <property type="nucleotide sequence ID" value="NZ_JAMQKC010000009.1"/>
</dbReference>
<dbReference type="SUPFAM" id="SSF52402">
    <property type="entry name" value="Adenine nucleotide alpha hydrolases-like"/>
    <property type="match status" value="1"/>
</dbReference>
<sequence length="138" mass="15384">MYKKILLATDGSKHSIRSAEHAIYLADSFDSVIELVYVVGGEKSKEDVLHSVDKYEVKREREEKLRPIQEQLENAGLQYNSHLLHGEPGPTIVKFANENAFDLVVVGSRGLNNLQTMILGSVSHKVAKRVSCPVLIVK</sequence>
<feature type="domain" description="UspA" evidence="3">
    <location>
        <begin position="1"/>
        <end position="138"/>
    </location>
</feature>
<comment type="caution">
    <text evidence="4">The sequence shown here is derived from an EMBL/GenBank/DDBJ whole genome shotgun (WGS) entry which is preliminary data.</text>
</comment>
<keyword evidence="5" id="KW-1185">Reference proteome</keyword>
<dbReference type="CDD" id="cd00293">
    <property type="entry name" value="USP-like"/>
    <property type="match status" value="1"/>
</dbReference>
<comment type="similarity">
    <text evidence="1 2">Belongs to the universal stress protein A family.</text>
</comment>
<dbReference type="Pfam" id="PF00582">
    <property type="entry name" value="Usp"/>
    <property type="match status" value="1"/>
</dbReference>
<reference evidence="4" key="1">
    <citation type="submission" date="2022-06" db="EMBL/GenBank/DDBJ databases">
        <title>Aquibacillus sp. a new bacterium isolated from soil saline samples.</title>
        <authorList>
            <person name="Galisteo C."/>
            <person name="De La Haba R."/>
            <person name="Sanchez-Porro C."/>
            <person name="Ventosa A."/>
        </authorList>
    </citation>
    <scope>NUCLEOTIDE SEQUENCE</scope>
    <source>
        <strain evidence="4">3ASR75-54</strain>
    </source>
</reference>
<keyword evidence="2" id="KW-0963">Cytoplasm</keyword>
<dbReference type="EMBL" id="JAMQKC010000009">
    <property type="protein sequence ID" value="MDC3417446.1"/>
    <property type="molecule type" value="Genomic_DNA"/>
</dbReference>
<dbReference type="PANTHER" id="PTHR46268:SF6">
    <property type="entry name" value="UNIVERSAL STRESS PROTEIN UP12"/>
    <property type="match status" value="1"/>
</dbReference>
<comment type="subcellular location">
    <subcellularLocation>
        <location evidence="2">Cytoplasm</location>
    </subcellularLocation>
</comment>
<evidence type="ECO:0000259" key="3">
    <source>
        <dbReference type="Pfam" id="PF00582"/>
    </source>
</evidence>
<dbReference type="InterPro" id="IPR014729">
    <property type="entry name" value="Rossmann-like_a/b/a_fold"/>
</dbReference>
<evidence type="ECO:0000313" key="5">
    <source>
        <dbReference type="Proteomes" id="UP001145069"/>
    </source>
</evidence>
<accession>A0A9X4AF30</accession>
<dbReference type="InterPro" id="IPR006015">
    <property type="entry name" value="Universal_stress_UspA"/>
</dbReference>
<proteinExistence type="inferred from homology"/>
<organism evidence="4 5">
    <name type="scientific">Aquibacillus salsiterrae</name>
    <dbReference type="NCBI Taxonomy" id="2950439"/>
    <lineage>
        <taxon>Bacteria</taxon>
        <taxon>Bacillati</taxon>
        <taxon>Bacillota</taxon>
        <taxon>Bacilli</taxon>
        <taxon>Bacillales</taxon>
        <taxon>Bacillaceae</taxon>
        <taxon>Aquibacillus</taxon>
    </lineage>
</organism>
<name>A0A9X4AF30_9BACI</name>
<evidence type="ECO:0000256" key="1">
    <source>
        <dbReference type="ARBA" id="ARBA00008791"/>
    </source>
</evidence>
<dbReference type="PRINTS" id="PR01438">
    <property type="entry name" value="UNVRSLSTRESS"/>
</dbReference>
<dbReference type="Proteomes" id="UP001145069">
    <property type="component" value="Unassembled WGS sequence"/>
</dbReference>
<dbReference type="InterPro" id="IPR006016">
    <property type="entry name" value="UspA"/>
</dbReference>
<dbReference type="PIRSF" id="PIRSF006276">
    <property type="entry name" value="UspA"/>
    <property type="match status" value="1"/>
</dbReference>
<dbReference type="GO" id="GO:0005737">
    <property type="term" value="C:cytoplasm"/>
    <property type="evidence" value="ECO:0007669"/>
    <property type="project" value="UniProtKB-SubCell"/>
</dbReference>
<dbReference type="AlphaFoldDB" id="A0A9X4AF30"/>
<dbReference type="PANTHER" id="PTHR46268">
    <property type="entry name" value="STRESS RESPONSE PROTEIN NHAX"/>
    <property type="match status" value="1"/>
</dbReference>
<evidence type="ECO:0000313" key="4">
    <source>
        <dbReference type="EMBL" id="MDC3417446.1"/>
    </source>
</evidence>
<gene>
    <name evidence="4" type="ORF">NC799_11120</name>
</gene>
<evidence type="ECO:0000256" key="2">
    <source>
        <dbReference type="PIRNR" id="PIRNR006276"/>
    </source>
</evidence>
<protein>
    <recommendedName>
        <fullName evidence="2">Universal stress protein</fullName>
    </recommendedName>
</protein>